<keyword evidence="3" id="KW-0479">Metal-binding</keyword>
<evidence type="ECO:0000256" key="9">
    <source>
        <dbReference type="SAM" id="Phobius"/>
    </source>
</evidence>
<keyword evidence="12" id="KW-1185">Reference proteome</keyword>
<evidence type="ECO:0000256" key="1">
    <source>
        <dbReference type="ARBA" id="ARBA00004370"/>
    </source>
</evidence>
<evidence type="ECO:0000256" key="2">
    <source>
        <dbReference type="ARBA" id="ARBA00022692"/>
    </source>
</evidence>
<dbReference type="EMBL" id="JABCRI010000527">
    <property type="protein sequence ID" value="KAF8369761.1"/>
    <property type="molecule type" value="Genomic_DNA"/>
</dbReference>
<keyword evidence="4 8" id="KW-0863">Zinc-finger</keyword>
<evidence type="ECO:0000313" key="11">
    <source>
        <dbReference type="EMBL" id="KAF8369761.1"/>
    </source>
</evidence>
<dbReference type="SUPFAM" id="SSF57850">
    <property type="entry name" value="RING/U-box"/>
    <property type="match status" value="1"/>
</dbReference>
<organism evidence="11 12">
    <name type="scientific">Tetracentron sinense</name>
    <name type="common">Spur-leaf</name>
    <dbReference type="NCBI Taxonomy" id="13715"/>
    <lineage>
        <taxon>Eukaryota</taxon>
        <taxon>Viridiplantae</taxon>
        <taxon>Streptophyta</taxon>
        <taxon>Embryophyta</taxon>
        <taxon>Tracheophyta</taxon>
        <taxon>Spermatophyta</taxon>
        <taxon>Magnoliopsida</taxon>
        <taxon>Trochodendrales</taxon>
        <taxon>Trochodendraceae</taxon>
        <taxon>Tetracentron</taxon>
    </lineage>
</organism>
<proteinExistence type="predicted"/>
<dbReference type="InterPro" id="IPR001841">
    <property type="entry name" value="Znf_RING"/>
</dbReference>
<evidence type="ECO:0000256" key="4">
    <source>
        <dbReference type="ARBA" id="ARBA00022771"/>
    </source>
</evidence>
<gene>
    <name evidence="11" type="ORF">HHK36_032216</name>
</gene>
<evidence type="ECO:0000256" key="8">
    <source>
        <dbReference type="PROSITE-ProRule" id="PRU00175"/>
    </source>
</evidence>
<keyword evidence="2 9" id="KW-0812">Transmembrane</keyword>
<feature type="domain" description="RING-type" evidence="10">
    <location>
        <begin position="197"/>
        <end position="239"/>
    </location>
</feature>
<dbReference type="PANTHER" id="PTHR46539">
    <property type="entry name" value="E3 UBIQUITIN-PROTEIN LIGASE ATL42"/>
    <property type="match status" value="1"/>
</dbReference>
<dbReference type="AlphaFoldDB" id="A0A835CXD4"/>
<protein>
    <recommendedName>
        <fullName evidence="10">RING-type domain-containing protein</fullName>
    </recommendedName>
</protein>
<dbReference type="SMART" id="SM00184">
    <property type="entry name" value="RING"/>
    <property type="match status" value="1"/>
</dbReference>
<evidence type="ECO:0000256" key="5">
    <source>
        <dbReference type="ARBA" id="ARBA00022833"/>
    </source>
</evidence>
<comment type="caution">
    <text evidence="11">The sequence shown here is derived from an EMBL/GenBank/DDBJ whole genome shotgun (WGS) entry which is preliminary data.</text>
</comment>
<name>A0A835CXD4_TETSI</name>
<comment type="subcellular location">
    <subcellularLocation>
        <location evidence="1">Membrane</location>
    </subcellularLocation>
</comment>
<keyword evidence="6 9" id="KW-1133">Transmembrane helix</keyword>
<dbReference type="GO" id="GO:0016020">
    <property type="term" value="C:membrane"/>
    <property type="evidence" value="ECO:0007669"/>
    <property type="project" value="UniProtKB-SubCell"/>
</dbReference>
<dbReference type="GO" id="GO:0008270">
    <property type="term" value="F:zinc ion binding"/>
    <property type="evidence" value="ECO:0007669"/>
    <property type="project" value="UniProtKB-KW"/>
</dbReference>
<dbReference type="Gene3D" id="3.30.40.10">
    <property type="entry name" value="Zinc/RING finger domain, C3HC4 (zinc finger)"/>
    <property type="match status" value="1"/>
</dbReference>
<feature type="transmembrane region" description="Helical" evidence="9">
    <location>
        <begin position="130"/>
        <end position="151"/>
    </location>
</feature>
<dbReference type="PROSITE" id="PS50089">
    <property type="entry name" value="ZF_RING_2"/>
    <property type="match status" value="1"/>
</dbReference>
<evidence type="ECO:0000256" key="7">
    <source>
        <dbReference type="ARBA" id="ARBA00023136"/>
    </source>
</evidence>
<evidence type="ECO:0000256" key="3">
    <source>
        <dbReference type="ARBA" id="ARBA00022723"/>
    </source>
</evidence>
<dbReference type="OrthoDB" id="8062037at2759"/>
<keyword evidence="5" id="KW-0862">Zinc</keyword>
<reference evidence="11 12" key="1">
    <citation type="submission" date="2020-04" db="EMBL/GenBank/DDBJ databases">
        <title>Plant Genome Project.</title>
        <authorList>
            <person name="Zhang R.-G."/>
        </authorList>
    </citation>
    <scope>NUCLEOTIDE SEQUENCE [LARGE SCALE GENOMIC DNA]</scope>
    <source>
        <strain evidence="11">YNK0</strain>
        <tissue evidence="11">Leaf</tissue>
    </source>
</reference>
<sequence length="246" mass="27662">MHGALRVIPTSNFICVTNSNVDDPLLDNVFEPSSRTRTKFSGGVSSIPSFSGFRSRDFGGVEENENPSWNPRFLNGCSSSRSGFGKRGGGKREMDPVAKMILAIQLLGEGFLKMEQMKIEMCMEVERMRVGIAVVIGLYLFYLLIVCILSYRRNRSLDTIEDNWDEEDHSQGLNLNRLKKLASLKYEAVDIESLNDCVICLDGFEETEGCRALPGCKHVFHSYCIGQWLLKSWTCPICRTNVLLPS</sequence>
<evidence type="ECO:0000313" key="12">
    <source>
        <dbReference type="Proteomes" id="UP000655225"/>
    </source>
</evidence>
<dbReference type="PANTHER" id="PTHR46539:SF9">
    <property type="entry name" value="RING-H2 FINGER PROTEIN ATL56"/>
    <property type="match status" value="1"/>
</dbReference>
<evidence type="ECO:0000256" key="6">
    <source>
        <dbReference type="ARBA" id="ARBA00022989"/>
    </source>
</evidence>
<dbReference type="Pfam" id="PF13639">
    <property type="entry name" value="zf-RING_2"/>
    <property type="match status" value="1"/>
</dbReference>
<keyword evidence="7 9" id="KW-0472">Membrane</keyword>
<evidence type="ECO:0000259" key="10">
    <source>
        <dbReference type="PROSITE" id="PS50089"/>
    </source>
</evidence>
<accession>A0A835CXD4</accession>
<dbReference type="Proteomes" id="UP000655225">
    <property type="component" value="Unassembled WGS sequence"/>
</dbReference>
<dbReference type="InterPro" id="IPR013083">
    <property type="entry name" value="Znf_RING/FYVE/PHD"/>
</dbReference>